<dbReference type="GO" id="GO:0000272">
    <property type="term" value="P:polysaccharide catabolic process"/>
    <property type="evidence" value="ECO:0007669"/>
    <property type="project" value="InterPro"/>
</dbReference>
<dbReference type="Pfam" id="PF00963">
    <property type="entry name" value="Cohesin"/>
    <property type="match status" value="1"/>
</dbReference>
<dbReference type="AlphaFoldDB" id="A0A2M7D8E8"/>
<evidence type="ECO:0000313" key="3">
    <source>
        <dbReference type="EMBL" id="PIV43334.1"/>
    </source>
</evidence>
<keyword evidence="1" id="KW-0812">Transmembrane</keyword>
<sequence length="303" mass="34022">MLDSRCHKNIIIAVALLCFALLPFTVKAATIYFSSSSENIFQGDVFIVEIRISNSDESINAAESTILFDKEKLEVKELSSGGSLFSVWLKEPAFSNQEGKVSFIGGTPNGFQGEEALILKIIFLAKNKGEAKLDFSDNTVLFLHDGSGTQVNPWLRPLTFNISESSLKMTPKDEWQLIIKEDKIPPEPFEILIGQDPSLFYNQHFISFFAVDAESGIGYYEVKEGDADFVRAGSPYLLKDQSLQSLITVKAVDKAGNERMEELVTVIPSAPFYENILFWVVVIIVIFLLIFCIVWKTLRRKLK</sequence>
<evidence type="ECO:0000313" key="4">
    <source>
        <dbReference type="Proteomes" id="UP000230304"/>
    </source>
</evidence>
<gene>
    <name evidence="3" type="ORF">COS26_00680</name>
</gene>
<dbReference type="SUPFAM" id="SSF49384">
    <property type="entry name" value="Carbohydrate-binding domain"/>
    <property type="match status" value="1"/>
</dbReference>
<evidence type="ECO:0000259" key="2">
    <source>
        <dbReference type="Pfam" id="PF00963"/>
    </source>
</evidence>
<accession>A0A2M7D8E8</accession>
<proteinExistence type="predicted"/>
<dbReference type="EMBL" id="PEUA01000015">
    <property type="protein sequence ID" value="PIV43334.1"/>
    <property type="molecule type" value="Genomic_DNA"/>
</dbReference>
<dbReference type="Gene3D" id="2.60.40.680">
    <property type="match status" value="1"/>
</dbReference>
<protein>
    <recommendedName>
        <fullName evidence="2">Cohesin domain-containing protein</fullName>
    </recommendedName>
</protein>
<dbReference type="Proteomes" id="UP000230304">
    <property type="component" value="Unassembled WGS sequence"/>
</dbReference>
<dbReference type="InterPro" id="IPR002102">
    <property type="entry name" value="Cohesin_dom"/>
</dbReference>
<dbReference type="CDD" id="cd08547">
    <property type="entry name" value="Type_II_cohesin"/>
    <property type="match status" value="1"/>
</dbReference>
<organism evidence="3 4">
    <name type="scientific">Candidatus Nealsonbacteria bacterium CG02_land_8_20_14_3_00_40_11</name>
    <dbReference type="NCBI Taxonomy" id="1974700"/>
    <lineage>
        <taxon>Bacteria</taxon>
        <taxon>Candidatus Nealsoniibacteriota</taxon>
    </lineage>
</organism>
<reference evidence="4" key="1">
    <citation type="submission" date="2017-09" db="EMBL/GenBank/DDBJ databases">
        <title>Depth-based differentiation of microbial function through sediment-hosted aquifers and enrichment of novel symbionts in the deep terrestrial subsurface.</title>
        <authorList>
            <person name="Probst A.J."/>
            <person name="Ladd B."/>
            <person name="Jarett J.K."/>
            <person name="Geller-Mcgrath D.E."/>
            <person name="Sieber C.M.K."/>
            <person name="Emerson J.B."/>
            <person name="Anantharaman K."/>
            <person name="Thomas B.C."/>
            <person name="Malmstrom R."/>
            <person name="Stieglmeier M."/>
            <person name="Klingl A."/>
            <person name="Woyke T."/>
            <person name="Ryan C.M."/>
            <person name="Banfield J.F."/>
        </authorList>
    </citation>
    <scope>NUCLEOTIDE SEQUENCE [LARGE SCALE GENOMIC DNA]</scope>
</reference>
<comment type="caution">
    <text evidence="3">The sequence shown here is derived from an EMBL/GenBank/DDBJ whole genome shotgun (WGS) entry which is preliminary data.</text>
</comment>
<keyword evidence="1" id="KW-0472">Membrane</keyword>
<feature type="transmembrane region" description="Helical" evidence="1">
    <location>
        <begin position="276"/>
        <end position="295"/>
    </location>
</feature>
<dbReference type="GO" id="GO:0030246">
    <property type="term" value="F:carbohydrate binding"/>
    <property type="evidence" value="ECO:0007669"/>
    <property type="project" value="InterPro"/>
</dbReference>
<keyword evidence="1" id="KW-1133">Transmembrane helix</keyword>
<evidence type="ECO:0000256" key="1">
    <source>
        <dbReference type="SAM" id="Phobius"/>
    </source>
</evidence>
<dbReference type="InterPro" id="IPR008965">
    <property type="entry name" value="CBM2/CBM3_carb-bd_dom_sf"/>
</dbReference>
<feature type="domain" description="Cohesin" evidence="2">
    <location>
        <begin position="42"/>
        <end position="134"/>
    </location>
</feature>
<name>A0A2M7D8E8_9BACT</name>